<evidence type="ECO:0000313" key="3">
    <source>
        <dbReference type="Proteomes" id="UP000587587"/>
    </source>
</evidence>
<reference evidence="2 3" key="1">
    <citation type="submission" date="2019-09" db="EMBL/GenBank/DDBJ databases">
        <title>Bird 10,000 Genomes (B10K) Project - Family phase.</title>
        <authorList>
            <person name="Zhang G."/>
        </authorList>
    </citation>
    <scope>NUCLEOTIDE SEQUENCE [LARGE SCALE GENOMIC DNA]</scope>
    <source>
        <strain evidence="2">B10K-UC-030-53</strain>
    </source>
</reference>
<accession>A0A7K6X773</accession>
<evidence type="ECO:0000256" key="1">
    <source>
        <dbReference type="SAM" id="MobiDB-lite"/>
    </source>
</evidence>
<keyword evidence="3" id="KW-1185">Reference proteome</keyword>
<proteinExistence type="predicted"/>
<sequence length="53" mass="6043">DDDFVEHEDVEPEAPEELGEGSLDSPELGYEELVRRNVELFMASSQKFAQETE</sequence>
<dbReference type="AlphaFoldDB" id="A0A7K6X773"/>
<feature type="compositionally biased region" description="Acidic residues" evidence="1">
    <location>
        <begin position="1"/>
        <end position="19"/>
    </location>
</feature>
<comment type="caution">
    <text evidence="2">The sequence shown here is derived from an EMBL/GenBank/DDBJ whole genome shotgun (WGS) entry which is preliminary data.</text>
</comment>
<protein>
    <submittedName>
        <fullName evidence="2">CNDH2 protein</fullName>
    </submittedName>
</protein>
<gene>
    <name evidence="2" type="primary">Ncaph2</name>
    <name evidence="2" type="ORF">PROCAF_R15542</name>
</gene>
<name>A0A7K6X773_9PASE</name>
<feature type="region of interest" description="Disordered" evidence="1">
    <location>
        <begin position="1"/>
        <end position="26"/>
    </location>
</feature>
<dbReference type="EMBL" id="VZSE01002209">
    <property type="protein sequence ID" value="NWX55132.1"/>
    <property type="molecule type" value="Genomic_DNA"/>
</dbReference>
<evidence type="ECO:0000313" key="2">
    <source>
        <dbReference type="EMBL" id="NWX55132.1"/>
    </source>
</evidence>
<dbReference type="Proteomes" id="UP000587587">
    <property type="component" value="Unassembled WGS sequence"/>
</dbReference>
<feature type="non-terminal residue" evidence="2">
    <location>
        <position position="53"/>
    </location>
</feature>
<feature type="non-terminal residue" evidence="2">
    <location>
        <position position="1"/>
    </location>
</feature>
<organism evidence="2 3">
    <name type="scientific">Promerops cafer</name>
    <name type="common">Cape sugarbird</name>
    <dbReference type="NCBI Taxonomy" id="254652"/>
    <lineage>
        <taxon>Eukaryota</taxon>
        <taxon>Metazoa</taxon>
        <taxon>Chordata</taxon>
        <taxon>Craniata</taxon>
        <taxon>Vertebrata</taxon>
        <taxon>Euteleostomi</taxon>
        <taxon>Archelosauria</taxon>
        <taxon>Archosauria</taxon>
        <taxon>Dinosauria</taxon>
        <taxon>Saurischia</taxon>
        <taxon>Theropoda</taxon>
        <taxon>Coelurosauria</taxon>
        <taxon>Aves</taxon>
        <taxon>Neognathae</taxon>
        <taxon>Neoaves</taxon>
        <taxon>Telluraves</taxon>
        <taxon>Australaves</taxon>
        <taxon>Passeriformes</taxon>
        <taxon>Passeroidea</taxon>
        <taxon>Nectariniidae</taxon>
        <taxon>Promerops</taxon>
    </lineage>
</organism>